<dbReference type="SUPFAM" id="SSF51556">
    <property type="entry name" value="Metallo-dependent hydrolases"/>
    <property type="match status" value="1"/>
</dbReference>
<keyword evidence="7" id="KW-0408">Iron</keyword>
<name>A0A0N4YZR1_NIPBR</name>
<evidence type="ECO:0000256" key="7">
    <source>
        <dbReference type="ARBA" id="ARBA00023004"/>
    </source>
</evidence>
<reference evidence="10" key="1">
    <citation type="submission" date="2017-02" db="UniProtKB">
        <authorList>
            <consortium name="WormBaseParasite"/>
        </authorList>
    </citation>
    <scope>IDENTIFICATION</scope>
</reference>
<evidence type="ECO:0000256" key="2">
    <source>
        <dbReference type="ARBA" id="ARBA00012864"/>
    </source>
</evidence>
<keyword evidence="9" id="KW-1185">Reference proteome</keyword>
<evidence type="ECO:0000256" key="3">
    <source>
        <dbReference type="ARBA" id="ARBA00022723"/>
    </source>
</evidence>
<dbReference type="GO" id="GO:0005737">
    <property type="term" value="C:cytoplasm"/>
    <property type="evidence" value="ECO:0007669"/>
    <property type="project" value="InterPro"/>
</dbReference>
<dbReference type="EC" id="3.5.2.7" evidence="2"/>
<evidence type="ECO:0000256" key="4">
    <source>
        <dbReference type="ARBA" id="ARBA00022801"/>
    </source>
</evidence>
<dbReference type="GO" id="GO:0050480">
    <property type="term" value="F:imidazolonepropionase activity"/>
    <property type="evidence" value="ECO:0007669"/>
    <property type="project" value="UniProtKB-EC"/>
</dbReference>
<dbReference type="Proteomes" id="UP000271162">
    <property type="component" value="Unassembled WGS sequence"/>
</dbReference>
<dbReference type="GO" id="GO:0046872">
    <property type="term" value="F:metal ion binding"/>
    <property type="evidence" value="ECO:0007669"/>
    <property type="project" value="UniProtKB-KW"/>
</dbReference>
<evidence type="ECO:0000313" key="8">
    <source>
        <dbReference type="EMBL" id="VDL87747.1"/>
    </source>
</evidence>
<proteinExistence type="predicted"/>
<sequence>MNRLLITGLKEIVQITDKPHVEFLKGADMTNLKVLSDEKNGLAVLVDGDGRVAAVGKESEVRGILGKSDVEKTITTNGGILLPGFVDGHSHPVFAGDRVHEFAMKLAGATYMEVQAAGGGIHFTTAKTRAADEAYLIKEFTKIAHQMLRNGTTTLEAKS</sequence>
<evidence type="ECO:0000313" key="10">
    <source>
        <dbReference type="WBParaSite" id="NBR_0002273301-mRNA-1"/>
    </source>
</evidence>
<dbReference type="InterPro" id="IPR032466">
    <property type="entry name" value="Metal_Hydrolase"/>
</dbReference>
<dbReference type="PANTHER" id="PTHR42752">
    <property type="entry name" value="IMIDAZOLONEPROPIONASE"/>
    <property type="match status" value="1"/>
</dbReference>
<accession>A0A0N4YZR1</accession>
<evidence type="ECO:0000256" key="6">
    <source>
        <dbReference type="ARBA" id="ARBA00022833"/>
    </source>
</evidence>
<dbReference type="EMBL" id="UYSL01028905">
    <property type="protein sequence ID" value="VDL87747.1"/>
    <property type="molecule type" value="Genomic_DNA"/>
</dbReference>
<reference evidence="8 9" key="2">
    <citation type="submission" date="2018-11" db="EMBL/GenBank/DDBJ databases">
        <authorList>
            <consortium name="Pathogen Informatics"/>
        </authorList>
    </citation>
    <scope>NUCLEOTIDE SEQUENCE [LARGE SCALE GENOMIC DNA]</scope>
</reference>
<dbReference type="PANTHER" id="PTHR42752:SF1">
    <property type="entry name" value="IMIDAZOLONEPROPIONASE-RELATED"/>
    <property type="match status" value="1"/>
</dbReference>
<protein>
    <recommendedName>
        <fullName evidence="2">imidazolonepropionase</fullName>
        <ecNumber evidence="2">3.5.2.7</ecNumber>
    </recommendedName>
</protein>
<keyword evidence="5" id="KW-0369">Histidine metabolism</keyword>
<evidence type="ECO:0000313" key="9">
    <source>
        <dbReference type="Proteomes" id="UP000271162"/>
    </source>
</evidence>
<comment type="pathway">
    <text evidence="1">Amino-acid degradation.</text>
</comment>
<dbReference type="SUPFAM" id="SSF51338">
    <property type="entry name" value="Composite domain of metallo-dependent hydrolases"/>
    <property type="match status" value="1"/>
</dbReference>
<dbReference type="InterPro" id="IPR011059">
    <property type="entry name" value="Metal-dep_hydrolase_composite"/>
</dbReference>
<evidence type="ECO:0000256" key="1">
    <source>
        <dbReference type="ARBA" id="ARBA00005023"/>
    </source>
</evidence>
<dbReference type="Gene3D" id="3.20.20.140">
    <property type="entry name" value="Metal-dependent hydrolases"/>
    <property type="match status" value="1"/>
</dbReference>
<keyword evidence="6" id="KW-0862">Zinc</keyword>
<organism evidence="10">
    <name type="scientific">Nippostrongylus brasiliensis</name>
    <name type="common">Rat hookworm</name>
    <dbReference type="NCBI Taxonomy" id="27835"/>
    <lineage>
        <taxon>Eukaryota</taxon>
        <taxon>Metazoa</taxon>
        <taxon>Ecdysozoa</taxon>
        <taxon>Nematoda</taxon>
        <taxon>Chromadorea</taxon>
        <taxon>Rhabditida</taxon>
        <taxon>Rhabditina</taxon>
        <taxon>Rhabditomorpha</taxon>
        <taxon>Strongyloidea</taxon>
        <taxon>Heligmosomidae</taxon>
        <taxon>Nippostrongylus</taxon>
    </lineage>
</organism>
<keyword evidence="4" id="KW-0378">Hydrolase</keyword>
<evidence type="ECO:0000256" key="5">
    <source>
        <dbReference type="ARBA" id="ARBA00022808"/>
    </source>
</evidence>
<dbReference type="InterPro" id="IPR005920">
    <property type="entry name" value="HutI"/>
</dbReference>
<dbReference type="STRING" id="27835.A0A0N4YZR1"/>
<dbReference type="WBParaSite" id="NBR_0002273301-mRNA-1">
    <property type="protein sequence ID" value="NBR_0002273301-mRNA-1"/>
    <property type="gene ID" value="NBR_0002273301"/>
</dbReference>
<dbReference type="GO" id="GO:0019556">
    <property type="term" value="P:L-histidine catabolic process to glutamate and formamide"/>
    <property type="evidence" value="ECO:0007669"/>
    <property type="project" value="InterPro"/>
</dbReference>
<gene>
    <name evidence="8" type="ORF">NBR_LOCUS22734</name>
</gene>
<keyword evidence="3" id="KW-0479">Metal-binding</keyword>
<dbReference type="AlphaFoldDB" id="A0A0N4YZR1"/>